<dbReference type="Proteomes" id="UP001164746">
    <property type="component" value="Chromosome 15"/>
</dbReference>
<evidence type="ECO:0000256" key="5">
    <source>
        <dbReference type="ARBA" id="ARBA00023163"/>
    </source>
</evidence>
<keyword evidence="3" id="KW-0678">Repressor</keyword>
<dbReference type="EMBL" id="CP111026">
    <property type="protein sequence ID" value="WAR27953.1"/>
    <property type="molecule type" value="Genomic_DNA"/>
</dbReference>
<gene>
    <name evidence="9" type="ORF">MAR_013657</name>
</gene>
<dbReference type="PANTHER" id="PTHR13497">
    <property type="entry name" value="HISTONE DEACETYLASE COMPLEX SUBUNIT SAP130"/>
    <property type="match status" value="1"/>
</dbReference>
<accession>A0ABY7G485</accession>
<feature type="compositionally biased region" description="Polar residues" evidence="7">
    <location>
        <begin position="458"/>
        <end position="469"/>
    </location>
</feature>
<reference evidence="9" key="1">
    <citation type="submission" date="2022-11" db="EMBL/GenBank/DDBJ databases">
        <title>Centuries of genome instability and evolution in soft-shell clam transmissible cancer (bioRxiv).</title>
        <authorList>
            <person name="Hart S.F.M."/>
            <person name="Yonemitsu M.A."/>
            <person name="Giersch R.M."/>
            <person name="Beal B.F."/>
            <person name="Arriagada G."/>
            <person name="Davis B.W."/>
            <person name="Ostrander E.A."/>
            <person name="Goff S.P."/>
            <person name="Metzger M.J."/>
        </authorList>
    </citation>
    <scope>NUCLEOTIDE SEQUENCE</scope>
    <source>
        <strain evidence="9">MELC-2E11</strain>
        <tissue evidence="9">Siphon/mantle</tissue>
    </source>
</reference>
<evidence type="ECO:0000256" key="3">
    <source>
        <dbReference type="ARBA" id="ARBA00022491"/>
    </source>
</evidence>
<feature type="region of interest" description="Disordered" evidence="7">
    <location>
        <begin position="442"/>
        <end position="542"/>
    </location>
</feature>
<dbReference type="InterPro" id="IPR024137">
    <property type="entry name" value="His_deAcase_cplx_SAP130"/>
</dbReference>
<feature type="compositionally biased region" description="Polar residues" evidence="7">
    <location>
        <begin position="406"/>
        <end position="421"/>
    </location>
</feature>
<keyword evidence="4" id="KW-0805">Transcription regulation</keyword>
<dbReference type="Pfam" id="PF16014">
    <property type="entry name" value="SAP130_C"/>
    <property type="match status" value="1"/>
</dbReference>
<evidence type="ECO:0000256" key="1">
    <source>
        <dbReference type="ARBA" id="ARBA00004123"/>
    </source>
</evidence>
<evidence type="ECO:0000256" key="7">
    <source>
        <dbReference type="SAM" id="MobiDB-lite"/>
    </source>
</evidence>
<feature type="domain" description="Histone deacetylase complex subunit SAP130 C-terminal" evidence="8">
    <location>
        <begin position="591"/>
        <end position="680"/>
    </location>
</feature>
<sequence length="690" mass="74463">MPPRSHQLAALCTCRMSAPLANISLQNVSTTSIQITLQPSRTVSDPLGKAPTTFQTGKVAGVTITSQPPKVVLTQPYPVLQHQTLAAKGNRGQPITAQTVTLATTMATVTIPSLASTTPTTIPIAKVPPQRQIQTGSGHMIQTSVTMPSSHAEHRSEAGSFPQPQSAHAHPMSTAPNSTHTTSQVKSAVVSQASSLFMQYRAPTTNSSVPANSVTHAETRGSSMPMPFLPPLMLSPDNPYYQQLMRCQVAAVAQAQARPSLPSLRETTATLQANLHAGGQTGVPQATTAGVRLNQMMVMQDSVRPTAPQVATQHAPIQQLQASSADVKAVTTSTLPTAITTAISAISAMHTNPTHGIGAMAAVASSLFTAAQQLGHTSASHMPQHMAQSVGSHMGHTTQVGQILQQTGPSSTPITNPNASPRPSILRKRTNEGVSAVKKQLALTSEVHSPRPEMRPDSTPQSNMSSPKTPASGVVKMDHPRGPRESPFSESQSSTDTALSSEATTPTQPHSEHRIKHEHDIQENGFGNSTPEASPRKRRKQLLQASEEIKDTPVNVFDKLVEACVKQESLDDAEAMLEEEDEDDDDLDDEVLDRMDMREEYVDDEGVRWTLEKCRPNLALLNFYNISWKPKLNHFNRYTDVKPKDERRPTVNEMSNQKGVVQKASGWKLYHMAAQIEDLVGASGKYFSMI</sequence>
<evidence type="ECO:0000256" key="4">
    <source>
        <dbReference type="ARBA" id="ARBA00023015"/>
    </source>
</evidence>
<evidence type="ECO:0000256" key="2">
    <source>
        <dbReference type="ARBA" id="ARBA00007859"/>
    </source>
</evidence>
<name>A0ABY7G485_MYAAR</name>
<comment type="subcellular location">
    <subcellularLocation>
        <location evidence="1">Nucleus</location>
    </subcellularLocation>
</comment>
<organism evidence="9 10">
    <name type="scientific">Mya arenaria</name>
    <name type="common">Soft-shell clam</name>
    <dbReference type="NCBI Taxonomy" id="6604"/>
    <lineage>
        <taxon>Eukaryota</taxon>
        <taxon>Metazoa</taxon>
        <taxon>Spiralia</taxon>
        <taxon>Lophotrochozoa</taxon>
        <taxon>Mollusca</taxon>
        <taxon>Bivalvia</taxon>
        <taxon>Autobranchia</taxon>
        <taxon>Heteroconchia</taxon>
        <taxon>Euheterodonta</taxon>
        <taxon>Imparidentia</taxon>
        <taxon>Neoheterodontei</taxon>
        <taxon>Myida</taxon>
        <taxon>Myoidea</taxon>
        <taxon>Myidae</taxon>
        <taxon>Mya</taxon>
    </lineage>
</organism>
<keyword evidence="10" id="KW-1185">Reference proteome</keyword>
<dbReference type="InterPro" id="IPR031963">
    <property type="entry name" value="SAP130_C"/>
</dbReference>
<feature type="compositionally biased region" description="Basic and acidic residues" evidence="7">
    <location>
        <begin position="510"/>
        <end position="522"/>
    </location>
</feature>
<evidence type="ECO:0000313" key="10">
    <source>
        <dbReference type="Proteomes" id="UP001164746"/>
    </source>
</evidence>
<evidence type="ECO:0000256" key="6">
    <source>
        <dbReference type="ARBA" id="ARBA00023242"/>
    </source>
</evidence>
<protein>
    <submittedName>
        <fullName evidence="9">SP130-like protein</fullName>
    </submittedName>
</protein>
<feature type="compositionally biased region" description="Polar residues" evidence="7">
    <location>
        <begin position="488"/>
        <end position="509"/>
    </location>
</feature>
<keyword evidence="5" id="KW-0804">Transcription</keyword>
<evidence type="ECO:0000313" key="9">
    <source>
        <dbReference type="EMBL" id="WAR27953.1"/>
    </source>
</evidence>
<dbReference type="PANTHER" id="PTHR13497:SF3">
    <property type="entry name" value="HISTONE DEACETYLASE COMPLEX SUBUNIT SAP130"/>
    <property type="match status" value="1"/>
</dbReference>
<comment type="similarity">
    <text evidence="2">Belongs to the SAP130 family.</text>
</comment>
<feature type="region of interest" description="Disordered" evidence="7">
    <location>
        <begin position="144"/>
        <end position="187"/>
    </location>
</feature>
<evidence type="ECO:0000259" key="8">
    <source>
        <dbReference type="Pfam" id="PF16014"/>
    </source>
</evidence>
<feature type="region of interest" description="Disordered" evidence="7">
    <location>
        <begin position="406"/>
        <end position="425"/>
    </location>
</feature>
<proteinExistence type="inferred from homology"/>
<keyword evidence="6" id="KW-0539">Nucleus</keyword>